<feature type="region of interest" description="Disordered" evidence="7">
    <location>
        <begin position="148"/>
        <end position="184"/>
    </location>
</feature>
<feature type="compositionally biased region" description="Low complexity" evidence="7">
    <location>
        <begin position="1093"/>
        <end position="1103"/>
    </location>
</feature>
<feature type="compositionally biased region" description="Low complexity" evidence="7">
    <location>
        <begin position="1758"/>
        <end position="1787"/>
    </location>
</feature>
<organism evidence="11 12">
    <name type="scientific">Rasamsonia emersonii (strain ATCC 16479 / CBS 393.64 / IMI 116815)</name>
    <dbReference type="NCBI Taxonomy" id="1408163"/>
    <lineage>
        <taxon>Eukaryota</taxon>
        <taxon>Fungi</taxon>
        <taxon>Dikarya</taxon>
        <taxon>Ascomycota</taxon>
        <taxon>Pezizomycotina</taxon>
        <taxon>Eurotiomycetes</taxon>
        <taxon>Eurotiomycetidae</taxon>
        <taxon>Eurotiales</taxon>
        <taxon>Trichocomaceae</taxon>
        <taxon>Rasamsonia</taxon>
    </lineage>
</organism>
<evidence type="ECO:0000313" key="12">
    <source>
        <dbReference type="Proteomes" id="UP000053958"/>
    </source>
</evidence>
<dbReference type="InterPro" id="IPR003594">
    <property type="entry name" value="HATPase_dom"/>
</dbReference>
<dbReference type="InterPro" id="IPR004358">
    <property type="entry name" value="Sig_transdc_His_kin-like_C"/>
</dbReference>
<sequence>MTAGPPSACQRARGAAKWPRITRCPQAPLRAEWQKSQGYTCEGDGGADSPGTGDANARVDGRGRRLWLLAARHARPQRRRRAAEACCEKRRVRVRRENNNSGRSDAGAAVWHPTLAAWGYGRLLLVTQLNRQARSPAWLRHSQPCVSCQRSPRVTTPGAGSLARADPAAAPPDAAKLPSRHRHLPHHRARAVIPVLCDAATPSRVLSPSLPLRQPGSSPAMLPSPSTVPHSHTPHPSGLDLNPATHHPPDFSPARPVPAPEPNGAPSQGPGIDLEPREPPQDLEPALEFAQNSESGARTLDELRRRMDEKLLYQQAQQQQRSPSNHSQHAEAMSPGETTPRKTVRSRPSSPSVVPGAVRSAPYADSNGSCSPSSATKTPDQHVPQTPSYPFPIMPPRSTPEKTNDARPSLETRASTLKSPAADKVNTRPSKAPGTIDMRSRASEITSVPHNICLPPGAAPIADDPQYPSPNLYDVILKLNSDPGLDAWWANVVEILRTHYGAERASLAVPGDSTDLENVPWGQKATFNPHQADEQSNNVTSSGTQNALKEDGSPDDLAKREDIGGASRGKGTKFSSPTRPSLLSRHSFAGFGKDKKTPGVREFDRPLYHTRNKSLSEMRHRVPSNEKPVNICSSFESATSGNASQGQEHDSPATSAPPQPGSASQNSPLTVFTIPRELEMEADPLIKRTGIVKLFGRTKPVVLTREYAYDPSSSQPSNASAVHTPDDKEQTTPATESPRAAAAAENPSKEGSQPSVLSTPPARPKPTFSPRISLQTKKDHSSGPLELYEEYEQTPPSPWSQSPAPSPAPRTHPEKNPFFTNHAVDEQAFAKDPPSHDYSKVQPLAAIGVDRSKSVVHIPLLHATSFKHASSDTFRFPVAVISFLSPIIPYPANLRCSLMYLIPHLTTSFSLAQQYSHLEKQLAAGFDKPRFGHLLGLGGTFSDPSSELELVAGLSGHVMTEDGPISARASISSPDDASKFSPSFSVAGTPGLEGSNVAPPANDPSAMGVRQSTELVDDYFNLQQSRSSGGQAAQNKGRGSKAKQSVLLSTPASPGTARAKSGRDDEPVSKDSGVVEPSSHPQDGRPIPASMPTRTSSRNTSSTSVFAQLHREFSRPFSDTITQLMLNSVPLHLFLAKPRTGEVIWTNSKFDAYRRSQPQEQRVRDPWQNIHPSELESVSRQWAKALQTGTQFTERVRVKRFNDDDAYRWFIFRANPLLSPTGELLYWIGSFLDVHEQHVAEMKAAQEREMFATDAKYRALANSIPQVVFEAGETSGLISANEQWHLYTGQTIEEAMNFGFIKHIHKDDLEKCGALFTENAEQADPSGSGIEGIKGSTIFSQGVTPALKKLVEQGVVAAQEDENGRVFYTTEIRLRSKGGDYRWHLVRLVKVETSSFGNGEASWYGTCTDINDRKNLERELNKAMQKLNREMESKTKFFSNMSHEIRTPLNGILGTIPFILDTQLDSDQRRMLDTIQNSSTNLRELVDNILDVSRVEAGKMSLVNSWFHVRSVLEDVIDTIASRAIDKGLEMNYLMDVDVPAMVIGDRFRIRQVLINLMGNAVKFTSQGEIYTRCSIHHDPSVPLKPTEILLNFEVVDTGKGFSSADAERLMQRFSQIGGSGSQQHAGSGLGLFLSKQLVEMHGGKLTPSSREGQGAKFSFYVKVDAPSYPVPQDPSLTRKSSDVSEAPTATSQNSVQPLASKDSSTLQDQSPSHDLSPLAEDSSSSDPSGSNPTPDRATDPAAQHDPSAKDSHPPVESSSSQDLSSQTTSASGVTTVPPSVQSTPTVEKTQASSSHPPVTYSVLILCPLDHAREAIKQHIEQVIPHEVPSTVMSLPDVEDWKDLVYAGDAPTLTHLVLNLPGADDVMEVMQHIQESDAESKPALVIISDLYQKRRINSKIEELVAEGIRVDTVPKPVKPSAFSDIFDPDRRRDLSKDRNQDMAREVNNNFKTMSKMVKEVIGNKGHRILLVEDDETNRMVFSETASNGQECLEMVFSKEPGYYSLIICDIQMPVKNGYDTCREIRAWEAKNHFPQIPIMALSANAMTDQIDDAARAGFNDYVTKPIKHNELGKMMMGLLDPNLPQVLLRDRRDSKKEKQKSS</sequence>
<dbReference type="CDD" id="cd00082">
    <property type="entry name" value="HisKA"/>
    <property type="match status" value="1"/>
</dbReference>
<feature type="domain" description="Response regulatory" evidence="9">
    <location>
        <begin position="1956"/>
        <end position="2079"/>
    </location>
</feature>
<feature type="domain" description="PAC" evidence="10">
    <location>
        <begin position="1368"/>
        <end position="1422"/>
    </location>
</feature>
<dbReference type="SUPFAM" id="SSF55785">
    <property type="entry name" value="PYP-like sensor domain (PAS domain)"/>
    <property type="match status" value="2"/>
</dbReference>
<feature type="compositionally biased region" description="Basic and acidic residues" evidence="7">
    <location>
        <begin position="592"/>
        <end position="607"/>
    </location>
</feature>
<comment type="caution">
    <text evidence="11">The sequence shown here is derived from an EMBL/GenBank/DDBJ whole genome shotgun (WGS) entry which is preliminary data.</text>
</comment>
<feature type="compositionally biased region" description="Pro residues" evidence="7">
    <location>
        <begin position="387"/>
        <end position="398"/>
    </location>
</feature>
<gene>
    <name evidence="11" type="ORF">T310_2350</name>
</gene>
<dbReference type="InterPro" id="IPR036097">
    <property type="entry name" value="HisK_dim/P_sf"/>
</dbReference>
<dbReference type="CDD" id="cd17546">
    <property type="entry name" value="REC_hyHK_CKI1_RcsC-like"/>
    <property type="match status" value="1"/>
</dbReference>
<dbReference type="SMART" id="SM00086">
    <property type="entry name" value="PAC"/>
    <property type="match status" value="2"/>
</dbReference>
<feature type="region of interest" description="Disordered" evidence="7">
    <location>
        <begin position="1025"/>
        <end position="1103"/>
    </location>
</feature>
<dbReference type="InterPro" id="IPR011006">
    <property type="entry name" value="CheY-like_superfamily"/>
</dbReference>
<dbReference type="InterPro" id="IPR036890">
    <property type="entry name" value="HATPase_C_sf"/>
</dbReference>
<dbReference type="SUPFAM" id="SSF52172">
    <property type="entry name" value="CheY-like"/>
    <property type="match status" value="1"/>
</dbReference>
<keyword evidence="3 6" id="KW-0597">Phosphoprotein</keyword>
<evidence type="ECO:0000259" key="10">
    <source>
        <dbReference type="PROSITE" id="PS50113"/>
    </source>
</evidence>
<feature type="domain" description="Histidine kinase" evidence="8">
    <location>
        <begin position="1440"/>
        <end position="1666"/>
    </location>
</feature>
<dbReference type="SUPFAM" id="SSF47384">
    <property type="entry name" value="Homodimeric domain of signal transducing histidine kinase"/>
    <property type="match status" value="1"/>
</dbReference>
<feature type="compositionally biased region" description="Basic and acidic residues" evidence="7">
    <location>
        <begin position="548"/>
        <end position="563"/>
    </location>
</feature>
<dbReference type="InterPro" id="IPR003661">
    <property type="entry name" value="HisK_dim/P_dom"/>
</dbReference>
<dbReference type="SMART" id="SM00388">
    <property type="entry name" value="HisKA"/>
    <property type="match status" value="1"/>
</dbReference>
<dbReference type="Pfam" id="PF00512">
    <property type="entry name" value="HisKA"/>
    <property type="match status" value="1"/>
</dbReference>
<dbReference type="OrthoDB" id="303614at2759"/>
<dbReference type="InterPro" id="IPR001610">
    <property type="entry name" value="PAC"/>
</dbReference>
<dbReference type="PRINTS" id="PR00344">
    <property type="entry name" value="BCTRLSENSOR"/>
</dbReference>
<dbReference type="PANTHER" id="PTHR43047">
    <property type="entry name" value="TWO-COMPONENT HISTIDINE PROTEIN KINASE"/>
    <property type="match status" value="1"/>
</dbReference>
<dbReference type="Gene3D" id="3.30.565.10">
    <property type="entry name" value="Histidine kinase-like ATPase, C-terminal domain"/>
    <property type="match status" value="1"/>
</dbReference>
<dbReference type="GO" id="GO:0005886">
    <property type="term" value="C:plasma membrane"/>
    <property type="evidence" value="ECO:0007669"/>
    <property type="project" value="TreeGrafter"/>
</dbReference>
<feature type="compositionally biased region" description="Low complexity" evidence="7">
    <location>
        <begin position="346"/>
        <end position="362"/>
    </location>
</feature>
<dbReference type="InterPro" id="IPR013656">
    <property type="entry name" value="PAS_4"/>
</dbReference>
<feature type="compositionally biased region" description="Polar residues" evidence="7">
    <location>
        <begin position="1688"/>
        <end position="1714"/>
    </location>
</feature>
<keyword evidence="4" id="KW-0808">Transferase</keyword>
<keyword evidence="5 11" id="KW-0418">Kinase</keyword>
<dbReference type="InterPro" id="IPR035965">
    <property type="entry name" value="PAS-like_dom_sf"/>
</dbReference>
<feature type="region of interest" description="Disordered" evidence="7">
    <location>
        <begin position="707"/>
        <end position="818"/>
    </location>
</feature>
<comment type="catalytic activity">
    <reaction evidence="1">
        <text>ATP + protein L-histidine = ADP + protein N-phospho-L-histidine.</text>
        <dbReference type="EC" id="2.7.13.3"/>
    </reaction>
</comment>
<feature type="compositionally biased region" description="Polar residues" evidence="7">
    <location>
        <begin position="749"/>
        <end position="758"/>
    </location>
</feature>
<feature type="compositionally biased region" description="Polar residues" evidence="7">
    <location>
        <begin position="661"/>
        <end position="670"/>
    </location>
</feature>
<dbReference type="SMART" id="SM00091">
    <property type="entry name" value="PAS"/>
    <property type="match status" value="2"/>
</dbReference>
<dbReference type="PROSITE" id="PS50109">
    <property type="entry name" value="HIS_KIN"/>
    <property type="match status" value="1"/>
</dbReference>
<dbReference type="InterPro" id="IPR001789">
    <property type="entry name" value="Sig_transdc_resp-reg_receiver"/>
</dbReference>
<dbReference type="GO" id="GO:0000155">
    <property type="term" value="F:phosphorelay sensor kinase activity"/>
    <property type="evidence" value="ECO:0007669"/>
    <property type="project" value="InterPro"/>
</dbReference>
<accession>A0A0F4Z198</accession>
<dbReference type="STRING" id="1408163.A0A0F4Z198"/>
<feature type="region of interest" description="Disordered" evidence="7">
    <location>
        <begin position="510"/>
        <end position="691"/>
    </location>
</feature>
<dbReference type="PROSITE" id="PS50110">
    <property type="entry name" value="RESPONSE_REGULATORY"/>
    <property type="match status" value="1"/>
</dbReference>
<dbReference type="Pfam" id="PF02518">
    <property type="entry name" value="HATPase_c"/>
    <property type="match status" value="1"/>
</dbReference>
<dbReference type="GO" id="GO:0009927">
    <property type="term" value="F:histidine phosphotransfer kinase activity"/>
    <property type="evidence" value="ECO:0007669"/>
    <property type="project" value="TreeGrafter"/>
</dbReference>
<evidence type="ECO:0000256" key="5">
    <source>
        <dbReference type="ARBA" id="ARBA00022777"/>
    </source>
</evidence>
<feature type="compositionally biased region" description="Basic and acidic residues" evidence="7">
    <location>
        <begin position="399"/>
        <end position="410"/>
    </location>
</feature>
<dbReference type="CDD" id="cd16922">
    <property type="entry name" value="HATPase_EvgS-ArcB-TorS-like"/>
    <property type="match status" value="1"/>
</dbReference>
<dbReference type="PROSITE" id="PS50113">
    <property type="entry name" value="PAC"/>
    <property type="match status" value="2"/>
</dbReference>
<feature type="region of interest" description="Disordered" evidence="7">
    <location>
        <begin position="35"/>
        <end position="59"/>
    </location>
</feature>
<dbReference type="SUPFAM" id="SSF55874">
    <property type="entry name" value="ATPase domain of HSP90 chaperone/DNA topoisomerase II/histidine kinase"/>
    <property type="match status" value="1"/>
</dbReference>
<dbReference type="Proteomes" id="UP000053958">
    <property type="component" value="Unassembled WGS sequence"/>
</dbReference>
<feature type="region of interest" description="Disordered" evidence="7">
    <location>
        <begin position="1669"/>
        <end position="1795"/>
    </location>
</feature>
<evidence type="ECO:0000313" key="11">
    <source>
        <dbReference type="EMBL" id="KKA23633.1"/>
    </source>
</evidence>
<dbReference type="Pfam" id="PF00072">
    <property type="entry name" value="Response_reg"/>
    <property type="match status" value="1"/>
</dbReference>
<dbReference type="Pfam" id="PF08448">
    <property type="entry name" value="PAS_4"/>
    <property type="match status" value="1"/>
</dbReference>
<dbReference type="InterPro" id="IPR000014">
    <property type="entry name" value="PAS"/>
</dbReference>
<evidence type="ECO:0000259" key="8">
    <source>
        <dbReference type="PROSITE" id="PS50109"/>
    </source>
</evidence>
<dbReference type="GeneID" id="25314701"/>
<feature type="compositionally biased region" description="Low complexity" evidence="7">
    <location>
        <begin position="223"/>
        <end position="237"/>
    </location>
</feature>
<feature type="region of interest" description="Disordered" evidence="7">
    <location>
        <begin position="965"/>
        <end position="1008"/>
    </location>
</feature>
<feature type="modified residue" description="4-aspartylphosphate" evidence="6">
    <location>
        <position position="2009"/>
    </location>
</feature>
<dbReference type="Gene3D" id="1.10.287.130">
    <property type="match status" value="1"/>
</dbReference>
<dbReference type="Gene3D" id="3.40.50.2300">
    <property type="match status" value="1"/>
</dbReference>
<feature type="compositionally biased region" description="Basic and acidic residues" evidence="7">
    <location>
        <begin position="614"/>
        <end position="624"/>
    </location>
</feature>
<dbReference type="FunFam" id="1.10.287.130:FF:000024">
    <property type="entry name" value="Sensor histidine kinase/response regulator"/>
    <property type="match status" value="1"/>
</dbReference>
<feature type="domain" description="PAC" evidence="10">
    <location>
        <begin position="1192"/>
        <end position="1246"/>
    </location>
</feature>
<evidence type="ECO:0000256" key="3">
    <source>
        <dbReference type="ARBA" id="ARBA00022553"/>
    </source>
</evidence>
<dbReference type="SMART" id="SM00448">
    <property type="entry name" value="REC"/>
    <property type="match status" value="1"/>
</dbReference>
<proteinExistence type="predicted"/>
<evidence type="ECO:0000256" key="4">
    <source>
        <dbReference type="ARBA" id="ARBA00022679"/>
    </source>
</evidence>
<feature type="compositionally biased region" description="Polar residues" evidence="7">
    <location>
        <begin position="711"/>
        <end position="721"/>
    </location>
</feature>
<feature type="compositionally biased region" description="Polar residues" evidence="7">
    <location>
        <begin position="366"/>
        <end position="386"/>
    </location>
</feature>
<dbReference type="InterPro" id="IPR000700">
    <property type="entry name" value="PAS-assoc_C"/>
</dbReference>
<feature type="region of interest" description="Disordered" evidence="7">
    <location>
        <begin position="313"/>
        <end position="435"/>
    </location>
</feature>
<dbReference type="SMART" id="SM00387">
    <property type="entry name" value="HATPase_c"/>
    <property type="match status" value="1"/>
</dbReference>
<protein>
    <recommendedName>
        <fullName evidence="2">histidine kinase</fullName>
        <ecNumber evidence="2">2.7.13.3</ecNumber>
    </recommendedName>
</protein>
<feature type="compositionally biased region" description="Low complexity" evidence="7">
    <location>
        <begin position="163"/>
        <end position="177"/>
    </location>
</feature>
<feature type="compositionally biased region" description="Polar residues" evidence="7">
    <location>
        <begin position="1042"/>
        <end position="1053"/>
    </location>
</feature>
<dbReference type="InterPro" id="IPR005467">
    <property type="entry name" value="His_kinase_dom"/>
</dbReference>
<reference evidence="11 12" key="1">
    <citation type="submission" date="2015-04" db="EMBL/GenBank/DDBJ databases">
        <authorList>
            <person name="Heijne W.H."/>
            <person name="Fedorova N.D."/>
            <person name="Nierman W.C."/>
            <person name="Vollebregt A.W."/>
            <person name="Zhao Z."/>
            <person name="Wu L."/>
            <person name="Kumar M."/>
            <person name="Stam H."/>
            <person name="van den Berg M.A."/>
            <person name="Pel H.J."/>
        </authorList>
    </citation>
    <scope>NUCLEOTIDE SEQUENCE [LARGE SCALE GENOMIC DNA]</scope>
    <source>
        <strain evidence="11 12">CBS 393.64</strain>
    </source>
</reference>
<evidence type="ECO:0000256" key="7">
    <source>
        <dbReference type="SAM" id="MobiDB-lite"/>
    </source>
</evidence>
<feature type="region of interest" description="Disordered" evidence="7">
    <location>
        <begin position="207"/>
        <end position="281"/>
    </location>
</feature>
<feature type="compositionally biased region" description="Polar residues" evidence="7">
    <location>
        <begin position="969"/>
        <end position="986"/>
    </location>
</feature>
<dbReference type="RefSeq" id="XP_013330245.1">
    <property type="nucleotide sequence ID" value="XM_013474791.1"/>
</dbReference>
<dbReference type="FunFam" id="3.30.565.10:FF:000010">
    <property type="entry name" value="Sensor histidine kinase RcsC"/>
    <property type="match status" value="1"/>
</dbReference>
<dbReference type="EC" id="2.7.13.3" evidence="2"/>
<dbReference type="PANTHER" id="PTHR43047:SF74">
    <property type="entry name" value="HISTIDINE KINASE-RELATED"/>
    <property type="match status" value="1"/>
</dbReference>
<feature type="compositionally biased region" description="Low complexity" evidence="7">
    <location>
        <begin position="1715"/>
        <end position="1736"/>
    </location>
</feature>
<dbReference type="Gene3D" id="3.30.450.20">
    <property type="entry name" value="PAS domain"/>
    <property type="match status" value="2"/>
</dbReference>
<evidence type="ECO:0000259" key="9">
    <source>
        <dbReference type="PROSITE" id="PS50110"/>
    </source>
</evidence>
<feature type="compositionally biased region" description="Low complexity" evidence="7">
    <location>
        <begin position="1025"/>
        <end position="1034"/>
    </location>
</feature>
<dbReference type="FunFam" id="3.40.50.2300:FF:000158">
    <property type="entry name" value="Sensor histidine kinase/response regulator"/>
    <property type="match status" value="1"/>
</dbReference>
<evidence type="ECO:0000256" key="1">
    <source>
        <dbReference type="ARBA" id="ARBA00000085"/>
    </source>
</evidence>
<evidence type="ECO:0000256" key="2">
    <source>
        <dbReference type="ARBA" id="ARBA00012438"/>
    </source>
</evidence>
<feature type="compositionally biased region" description="Polar residues" evidence="7">
    <location>
        <begin position="525"/>
        <end position="547"/>
    </location>
</feature>
<name>A0A0F4Z198_RASE3</name>
<dbReference type="EMBL" id="LASV01000093">
    <property type="protein sequence ID" value="KKA23633.1"/>
    <property type="molecule type" value="Genomic_DNA"/>
</dbReference>
<feature type="compositionally biased region" description="Polar residues" evidence="7">
    <location>
        <begin position="631"/>
        <end position="654"/>
    </location>
</feature>
<evidence type="ECO:0000256" key="6">
    <source>
        <dbReference type="PROSITE-ProRule" id="PRU00169"/>
    </source>
</evidence>
<keyword evidence="12" id="KW-1185">Reference proteome</keyword>